<organism evidence="2 3">
    <name type="scientific">Thanatephorus cucumeris (strain AG1-IB / isolate 7/3/14)</name>
    <name type="common">Lettuce bottom rot fungus</name>
    <name type="synonym">Rhizoctonia solani</name>
    <dbReference type="NCBI Taxonomy" id="1108050"/>
    <lineage>
        <taxon>Eukaryota</taxon>
        <taxon>Fungi</taxon>
        <taxon>Dikarya</taxon>
        <taxon>Basidiomycota</taxon>
        <taxon>Agaricomycotina</taxon>
        <taxon>Agaricomycetes</taxon>
        <taxon>Cantharellales</taxon>
        <taxon>Ceratobasidiaceae</taxon>
        <taxon>Rhizoctonia</taxon>
        <taxon>Rhizoctonia solani AG-1</taxon>
    </lineage>
</organism>
<dbReference type="EMBL" id="CAOJ01009856">
    <property type="protein sequence ID" value="CCO32448.1"/>
    <property type="molecule type" value="Genomic_DNA"/>
</dbReference>
<evidence type="ECO:0000256" key="1">
    <source>
        <dbReference type="SAM" id="MobiDB-lite"/>
    </source>
</evidence>
<feature type="region of interest" description="Disordered" evidence="1">
    <location>
        <begin position="1"/>
        <end position="27"/>
    </location>
</feature>
<evidence type="ECO:0000313" key="2">
    <source>
        <dbReference type="EMBL" id="CCO32448.1"/>
    </source>
</evidence>
<reference evidence="2 3" key="1">
    <citation type="journal article" date="2013" name="J. Biotechnol.">
        <title>Establishment and interpretation of the genome sequence of the phytopathogenic fungus Rhizoctonia solani AG1-IB isolate 7/3/14.</title>
        <authorList>
            <person name="Wibberg D.W."/>
            <person name="Jelonek L.J."/>
            <person name="Rupp O.R."/>
            <person name="Hennig M.H."/>
            <person name="Eikmeyer F.E."/>
            <person name="Goesmann A.G."/>
            <person name="Hartmann A.H."/>
            <person name="Borriss R.B."/>
            <person name="Grosch R.G."/>
            <person name="Puehler A.P."/>
            <person name="Schlueter A.S."/>
        </authorList>
    </citation>
    <scope>NUCLEOTIDE SEQUENCE [LARGE SCALE GENOMIC DNA]</scope>
    <source>
        <strain evidence="3">AG1-IB / isolate 7/3/14</strain>
    </source>
</reference>
<protein>
    <submittedName>
        <fullName evidence="2">Uncharacterized protein</fullName>
    </submittedName>
</protein>
<sequence length="119" mass="12981">MLPTPDINGLVPSQQPLHELSEESDNSEYDFGDIADTNLASELTPSLFDPPTLNDAIHPMNSMAGTFPQSEPFEQTAAFSEVVGELVSPGVRGERPSLCLITYFDIVSSLCYPRFYGPV</sequence>
<dbReference type="HOGENOM" id="CLU_2063090_0_0_1"/>
<proteinExistence type="predicted"/>
<dbReference type="AlphaFoldDB" id="M5BXT5"/>
<comment type="caution">
    <text evidence="2">The sequence shown here is derived from an EMBL/GenBank/DDBJ whole genome shotgun (WGS) entry which is preliminary data.</text>
</comment>
<dbReference type="Proteomes" id="UP000012065">
    <property type="component" value="Unassembled WGS sequence"/>
</dbReference>
<gene>
    <name evidence="2" type="ORF">BN14_06508</name>
</gene>
<evidence type="ECO:0000313" key="3">
    <source>
        <dbReference type="Proteomes" id="UP000012065"/>
    </source>
</evidence>
<accession>M5BXT5</accession>
<name>M5BXT5_THACB</name>